<protein>
    <submittedName>
        <fullName evidence="1">Uncharacterized protein</fullName>
    </submittedName>
</protein>
<dbReference type="Proteomes" id="UP000092544">
    <property type="component" value="Unassembled WGS sequence"/>
</dbReference>
<accession>A0A1A8TWT3</accession>
<gene>
    <name evidence="1" type="ORF">MSP8886_04374</name>
</gene>
<evidence type="ECO:0000313" key="2">
    <source>
        <dbReference type="Proteomes" id="UP000092544"/>
    </source>
</evidence>
<name>A0A1A8TWT3_9GAMM</name>
<dbReference type="STRING" id="1792290.MSP8886_04374"/>
<evidence type="ECO:0000313" key="1">
    <source>
        <dbReference type="EMBL" id="SBS38054.1"/>
    </source>
</evidence>
<organism evidence="1 2">
    <name type="scientific">Marinomonas spartinae</name>
    <dbReference type="NCBI Taxonomy" id="1792290"/>
    <lineage>
        <taxon>Bacteria</taxon>
        <taxon>Pseudomonadati</taxon>
        <taxon>Pseudomonadota</taxon>
        <taxon>Gammaproteobacteria</taxon>
        <taxon>Oceanospirillales</taxon>
        <taxon>Oceanospirillaceae</taxon>
        <taxon>Marinomonas</taxon>
    </lineage>
</organism>
<reference evidence="1 2" key="1">
    <citation type="submission" date="2016-06" db="EMBL/GenBank/DDBJ databases">
        <authorList>
            <person name="Kjaerup R.B."/>
            <person name="Dalgaard T.S."/>
            <person name="Juul-Madsen H.R."/>
        </authorList>
    </citation>
    <scope>NUCLEOTIDE SEQUENCE [LARGE SCALE GENOMIC DNA]</scope>
    <source>
        <strain evidence="1 2">CECT 8886</strain>
    </source>
</reference>
<dbReference type="RefSeq" id="WP_175365337.1">
    <property type="nucleotide sequence ID" value="NZ_FLOB01000025.1"/>
</dbReference>
<dbReference type="EMBL" id="FLOB01000025">
    <property type="protein sequence ID" value="SBS38054.1"/>
    <property type="molecule type" value="Genomic_DNA"/>
</dbReference>
<keyword evidence="2" id="KW-1185">Reference proteome</keyword>
<sequence>MKEFKVEYLILMDDEGAFCDSKTTFNKLLQVNSDIKISNKKLTYKGSFEVEYGLISGK</sequence>
<dbReference type="AlphaFoldDB" id="A0A1A8TWT3"/>
<proteinExistence type="predicted"/>